<keyword evidence="2" id="KW-1185">Reference proteome</keyword>
<dbReference type="Proteomes" id="UP001057402">
    <property type="component" value="Chromosome 3"/>
</dbReference>
<evidence type="ECO:0000313" key="1">
    <source>
        <dbReference type="EMBL" id="KAI4383148.1"/>
    </source>
</evidence>
<evidence type="ECO:0000313" key="2">
    <source>
        <dbReference type="Proteomes" id="UP001057402"/>
    </source>
</evidence>
<name>A0ACB9S0J3_9MYRT</name>
<reference evidence="2" key="1">
    <citation type="journal article" date="2023" name="Front. Plant Sci.">
        <title>Chromosomal-level genome assembly of Melastoma candidum provides insights into trichome evolution.</title>
        <authorList>
            <person name="Zhong Y."/>
            <person name="Wu W."/>
            <person name="Sun C."/>
            <person name="Zou P."/>
            <person name="Liu Y."/>
            <person name="Dai S."/>
            <person name="Zhou R."/>
        </authorList>
    </citation>
    <scope>NUCLEOTIDE SEQUENCE [LARGE SCALE GENOMIC DNA]</scope>
</reference>
<comment type="caution">
    <text evidence="1">The sequence shown here is derived from an EMBL/GenBank/DDBJ whole genome shotgun (WGS) entry which is preliminary data.</text>
</comment>
<dbReference type="EMBL" id="CM042882">
    <property type="protein sequence ID" value="KAI4383148.1"/>
    <property type="molecule type" value="Genomic_DNA"/>
</dbReference>
<protein>
    <submittedName>
        <fullName evidence="1">Uncharacterized protein</fullName>
    </submittedName>
</protein>
<gene>
    <name evidence="1" type="ORF">MLD38_009023</name>
</gene>
<organism evidence="1 2">
    <name type="scientific">Melastoma candidum</name>
    <dbReference type="NCBI Taxonomy" id="119954"/>
    <lineage>
        <taxon>Eukaryota</taxon>
        <taxon>Viridiplantae</taxon>
        <taxon>Streptophyta</taxon>
        <taxon>Embryophyta</taxon>
        <taxon>Tracheophyta</taxon>
        <taxon>Spermatophyta</taxon>
        <taxon>Magnoliopsida</taxon>
        <taxon>eudicotyledons</taxon>
        <taxon>Gunneridae</taxon>
        <taxon>Pentapetalae</taxon>
        <taxon>rosids</taxon>
        <taxon>malvids</taxon>
        <taxon>Myrtales</taxon>
        <taxon>Melastomataceae</taxon>
        <taxon>Melastomatoideae</taxon>
        <taxon>Melastomateae</taxon>
        <taxon>Melastoma</taxon>
    </lineage>
</organism>
<sequence length="132" mass="14712">MPPSDKSSRHSFSCDYFPRDYPARASPLGGYRIDGLLCIATPLHPSACAMRRPSRPTKKLRKYLGILGPLYQIMRRGTKAGSKEEGRDVAGALLDPRACRPRTSSAEEWWGRRDSEASIHEAILHCKRSAGE</sequence>
<accession>A0ACB9S0J3</accession>
<proteinExistence type="predicted"/>